<evidence type="ECO:0000313" key="11">
    <source>
        <dbReference type="Proteomes" id="UP000520814"/>
    </source>
</evidence>
<keyword evidence="6" id="KW-1278">Translocase</keyword>
<keyword evidence="4" id="KW-0288">FMN</keyword>
<dbReference type="GO" id="GO:0055085">
    <property type="term" value="P:transmembrane transport"/>
    <property type="evidence" value="ECO:0007669"/>
    <property type="project" value="InterPro"/>
</dbReference>
<dbReference type="PANTHER" id="PTHR30578">
    <property type="entry name" value="ELECTRON TRANSPORT COMPLEX PROTEIN RNFD"/>
    <property type="match status" value="1"/>
</dbReference>
<dbReference type="Pfam" id="PF03116">
    <property type="entry name" value="NQR2_RnfD_RnfE"/>
    <property type="match status" value="1"/>
</dbReference>
<keyword evidence="5 9" id="KW-0812">Transmembrane</keyword>
<dbReference type="Proteomes" id="UP000520814">
    <property type="component" value="Unassembled WGS sequence"/>
</dbReference>
<protein>
    <submittedName>
        <fullName evidence="10">Na+-translocating ferredoxin:NAD+ oxidoreductase RnfD subunit</fullName>
    </submittedName>
</protein>
<dbReference type="PANTHER" id="PTHR30578:SF0">
    <property type="entry name" value="ION-TRANSLOCATING OXIDOREDUCTASE COMPLEX SUBUNIT D"/>
    <property type="match status" value="1"/>
</dbReference>
<evidence type="ECO:0000256" key="7">
    <source>
        <dbReference type="ARBA" id="ARBA00022989"/>
    </source>
</evidence>
<keyword evidence="1" id="KW-0813">Transport</keyword>
<name>A0A7W9SUD9_ARMRO</name>
<dbReference type="GO" id="GO:0005886">
    <property type="term" value="C:plasma membrane"/>
    <property type="evidence" value="ECO:0007669"/>
    <property type="project" value="TreeGrafter"/>
</dbReference>
<evidence type="ECO:0000256" key="3">
    <source>
        <dbReference type="ARBA" id="ARBA00022630"/>
    </source>
</evidence>
<feature type="transmembrane region" description="Helical" evidence="9">
    <location>
        <begin position="91"/>
        <end position="108"/>
    </location>
</feature>
<evidence type="ECO:0000256" key="2">
    <source>
        <dbReference type="ARBA" id="ARBA00022553"/>
    </source>
</evidence>
<feature type="transmembrane region" description="Helical" evidence="9">
    <location>
        <begin position="257"/>
        <end position="275"/>
    </location>
</feature>
<feature type="transmembrane region" description="Helical" evidence="9">
    <location>
        <begin position="21"/>
        <end position="41"/>
    </location>
</feature>
<evidence type="ECO:0000256" key="5">
    <source>
        <dbReference type="ARBA" id="ARBA00022692"/>
    </source>
</evidence>
<keyword evidence="2" id="KW-0597">Phosphoprotein</keyword>
<feature type="transmembrane region" description="Helical" evidence="9">
    <location>
        <begin position="115"/>
        <end position="135"/>
    </location>
</feature>
<proteinExistence type="predicted"/>
<sequence>MTPALSYNAPAKRGFQIDSKYVAPLLISCILLLGHFTTGMLADWRKTAVCIIVSILTEAIFGYLTLKKLPHLASAYVSGISCGILVRSVEWWPFIVAPALSIISKYVIRVDGRHIWNPSNLAIVLLLLVAPQSMYTLSFQFGNHVWAGIVIWILGSVIVYRLKRFHICFTYIASFALFALLRAALHTDMAFLPALSFEFAPLTSAMYQLFVFFMITDPKTTVHSKKGQMLVAFLVAAAEFVLRQWGKNWNIHIASHAPYFALTLMGPAANLIEIYKARQAKKAASA</sequence>
<keyword evidence="8 9" id="KW-0472">Membrane</keyword>
<feature type="transmembrane region" description="Helical" evidence="9">
    <location>
        <begin position="141"/>
        <end position="160"/>
    </location>
</feature>
<comment type="caution">
    <text evidence="10">The sequence shown here is derived from an EMBL/GenBank/DDBJ whole genome shotgun (WGS) entry which is preliminary data.</text>
</comment>
<dbReference type="EMBL" id="JACHGW010000004">
    <property type="protein sequence ID" value="MBB6052851.1"/>
    <property type="molecule type" value="Genomic_DNA"/>
</dbReference>
<evidence type="ECO:0000256" key="8">
    <source>
        <dbReference type="ARBA" id="ARBA00023136"/>
    </source>
</evidence>
<keyword evidence="11" id="KW-1185">Reference proteome</keyword>
<accession>A0A7W9SUD9</accession>
<evidence type="ECO:0000256" key="6">
    <source>
        <dbReference type="ARBA" id="ARBA00022967"/>
    </source>
</evidence>
<evidence type="ECO:0000256" key="1">
    <source>
        <dbReference type="ARBA" id="ARBA00022448"/>
    </source>
</evidence>
<evidence type="ECO:0000313" key="10">
    <source>
        <dbReference type="EMBL" id="MBB6052851.1"/>
    </source>
</evidence>
<dbReference type="AlphaFoldDB" id="A0A7W9SUD9"/>
<gene>
    <name evidence="10" type="ORF">HNQ39_004672</name>
</gene>
<evidence type="ECO:0000256" key="9">
    <source>
        <dbReference type="SAM" id="Phobius"/>
    </source>
</evidence>
<feature type="transmembrane region" description="Helical" evidence="9">
    <location>
        <begin position="167"/>
        <end position="185"/>
    </location>
</feature>
<organism evidence="10 11">
    <name type="scientific">Armatimonas rosea</name>
    <dbReference type="NCBI Taxonomy" id="685828"/>
    <lineage>
        <taxon>Bacteria</taxon>
        <taxon>Bacillati</taxon>
        <taxon>Armatimonadota</taxon>
        <taxon>Armatimonadia</taxon>
        <taxon>Armatimonadales</taxon>
        <taxon>Armatimonadaceae</taxon>
        <taxon>Armatimonas</taxon>
    </lineage>
</organism>
<evidence type="ECO:0000256" key="4">
    <source>
        <dbReference type="ARBA" id="ARBA00022643"/>
    </source>
</evidence>
<dbReference type="RefSeq" id="WP_184202538.1">
    <property type="nucleotide sequence ID" value="NZ_JACHGW010000004.1"/>
</dbReference>
<feature type="transmembrane region" description="Helical" evidence="9">
    <location>
        <begin position="48"/>
        <end position="66"/>
    </location>
</feature>
<dbReference type="InterPro" id="IPR004338">
    <property type="entry name" value="NqrB/RnfD"/>
</dbReference>
<keyword evidence="3" id="KW-0285">Flavoprotein</keyword>
<feature type="transmembrane region" description="Helical" evidence="9">
    <location>
        <begin position="191"/>
        <end position="215"/>
    </location>
</feature>
<feature type="transmembrane region" description="Helical" evidence="9">
    <location>
        <begin position="227"/>
        <end position="245"/>
    </location>
</feature>
<keyword evidence="7 9" id="KW-1133">Transmembrane helix</keyword>
<reference evidence="10 11" key="1">
    <citation type="submission" date="2020-08" db="EMBL/GenBank/DDBJ databases">
        <title>Genomic Encyclopedia of Type Strains, Phase IV (KMG-IV): sequencing the most valuable type-strain genomes for metagenomic binning, comparative biology and taxonomic classification.</title>
        <authorList>
            <person name="Goeker M."/>
        </authorList>
    </citation>
    <scope>NUCLEOTIDE SEQUENCE [LARGE SCALE GENOMIC DNA]</scope>
    <source>
        <strain evidence="10 11">DSM 23562</strain>
    </source>
</reference>